<sequence>MFILQVYTEDRGWRFATSVWEDEVGWCYMDSPEHPARHARVEDAEQDARDLAAECEVRTAVFDETLGIRVFECAPPAKRAGR</sequence>
<dbReference type="AlphaFoldDB" id="A0A246F337"/>
<reference evidence="1 2" key="1">
    <citation type="submission" date="2017-06" db="EMBL/GenBank/DDBJ databases">
        <title>Draft genome of Pseudomonas nitroreducens DF05.</title>
        <authorList>
            <person name="Iyer R."/>
        </authorList>
    </citation>
    <scope>NUCLEOTIDE SEQUENCE [LARGE SCALE GENOMIC DNA]</scope>
    <source>
        <strain evidence="1 2">DF05</strain>
    </source>
</reference>
<proteinExistence type="predicted"/>
<evidence type="ECO:0000313" key="1">
    <source>
        <dbReference type="EMBL" id="OWP46335.1"/>
    </source>
</evidence>
<evidence type="ECO:0000313" key="2">
    <source>
        <dbReference type="Proteomes" id="UP000198145"/>
    </source>
</evidence>
<gene>
    <name evidence="1" type="ORF">CEG18_29155</name>
</gene>
<dbReference type="EMBL" id="NJBA01000060">
    <property type="protein sequence ID" value="OWP46335.1"/>
    <property type="molecule type" value="Genomic_DNA"/>
</dbReference>
<dbReference type="Proteomes" id="UP000198145">
    <property type="component" value="Unassembled WGS sequence"/>
</dbReference>
<name>A0A246F337_PSENT</name>
<organism evidence="1 2">
    <name type="scientific">Pseudomonas nitroreducens</name>
    <dbReference type="NCBI Taxonomy" id="46680"/>
    <lineage>
        <taxon>Bacteria</taxon>
        <taxon>Pseudomonadati</taxon>
        <taxon>Pseudomonadota</taxon>
        <taxon>Gammaproteobacteria</taxon>
        <taxon>Pseudomonadales</taxon>
        <taxon>Pseudomonadaceae</taxon>
        <taxon>Pseudomonas</taxon>
    </lineage>
</organism>
<comment type="caution">
    <text evidence="1">The sequence shown here is derived from an EMBL/GenBank/DDBJ whole genome shotgun (WGS) entry which is preliminary data.</text>
</comment>
<protein>
    <submittedName>
        <fullName evidence="1">Uncharacterized protein</fullName>
    </submittedName>
</protein>
<accession>A0A246F337</accession>